<dbReference type="Proteomes" id="UP000596035">
    <property type="component" value="Chromosome"/>
</dbReference>
<dbReference type="CDD" id="cd07432">
    <property type="entry name" value="PHP_HisPPase"/>
    <property type="match status" value="1"/>
</dbReference>
<dbReference type="PANTHER" id="PTHR42924">
    <property type="entry name" value="EXONUCLEASE"/>
    <property type="match status" value="1"/>
</dbReference>
<feature type="domain" description="Polymerase/histidinol phosphatase N-terminal" evidence="1">
    <location>
        <begin position="6"/>
        <end position="74"/>
    </location>
</feature>
<dbReference type="GO" id="GO:0004534">
    <property type="term" value="F:5'-3' RNA exonuclease activity"/>
    <property type="evidence" value="ECO:0007669"/>
    <property type="project" value="TreeGrafter"/>
</dbReference>
<proteinExistence type="predicted"/>
<dbReference type="PANTHER" id="PTHR42924:SF3">
    <property type="entry name" value="POLYMERASE_HISTIDINOL PHOSPHATASE N-TERMINAL DOMAIN-CONTAINING PROTEIN"/>
    <property type="match status" value="1"/>
</dbReference>
<evidence type="ECO:0000313" key="5">
    <source>
        <dbReference type="Proteomes" id="UP000596035"/>
    </source>
</evidence>
<evidence type="ECO:0000313" key="4">
    <source>
        <dbReference type="Proteomes" id="UP000196710"/>
    </source>
</evidence>
<reference evidence="2" key="1">
    <citation type="journal article" date="2017" name="Genome Announc.">
        <title>High-Quality Whole-Genome Sequences of the Oligo-Mouse-Microbiota Bacterial Community.</title>
        <authorList>
            <person name="Garzetti D."/>
            <person name="Brugiroux S."/>
            <person name="Bunk B."/>
            <person name="Pukall R."/>
            <person name="McCoy K.D."/>
            <person name="Macpherson A.J."/>
            <person name="Stecher B."/>
        </authorList>
    </citation>
    <scope>NUCLEOTIDE SEQUENCE</scope>
    <source>
        <strain evidence="2">KB18</strain>
    </source>
</reference>
<dbReference type="SUPFAM" id="SSF89550">
    <property type="entry name" value="PHP domain-like"/>
    <property type="match status" value="1"/>
</dbReference>
<dbReference type="InterPro" id="IPR004013">
    <property type="entry name" value="PHP_dom"/>
</dbReference>
<reference evidence="4" key="2">
    <citation type="submission" date="2017-05" db="EMBL/GenBank/DDBJ databases">
        <title>Improved OligoMM genomes.</title>
        <authorList>
            <person name="Garzetti D."/>
        </authorList>
    </citation>
    <scope>NUCLEOTIDE SEQUENCE [LARGE SCALE GENOMIC DNA]</scope>
    <source>
        <strain evidence="4">KB18</strain>
    </source>
</reference>
<dbReference type="Proteomes" id="UP000196710">
    <property type="component" value="Chromosome"/>
</dbReference>
<dbReference type="Gene3D" id="3.20.20.140">
    <property type="entry name" value="Metal-dependent hydrolases"/>
    <property type="match status" value="1"/>
</dbReference>
<protein>
    <submittedName>
        <fullName evidence="3">PHP domain-containing protein</fullName>
    </submittedName>
    <submittedName>
        <fullName evidence="2">Phosphoesterase</fullName>
    </submittedName>
</protein>
<keyword evidence="4" id="KW-1185">Reference proteome</keyword>
<dbReference type="SMART" id="SM00481">
    <property type="entry name" value="POLIIIAc"/>
    <property type="match status" value="1"/>
</dbReference>
<dbReference type="InterPro" id="IPR016195">
    <property type="entry name" value="Pol/histidinol_Pase-like"/>
</dbReference>
<organism evidence="3 5">
    <name type="scientific">Acutalibacter muris</name>
    <dbReference type="NCBI Taxonomy" id="1796620"/>
    <lineage>
        <taxon>Bacteria</taxon>
        <taxon>Bacillati</taxon>
        <taxon>Bacillota</taxon>
        <taxon>Clostridia</taxon>
        <taxon>Eubacteriales</taxon>
        <taxon>Acutalibacteraceae</taxon>
        <taxon>Acutalibacter</taxon>
    </lineage>
</organism>
<sequence length="239" mass="26012">MSAYPYDLHIHSCLSPCGDNDMTPNNIVGMAQISGLEIIAVTDHNTCKNAPAVLKAAQEAGIVAIPGMELCTSEEAHVVCLFESLEGAMEFDRYIYDNMPHIKNKPEIFGEQRVLNENDELVGTLPDLLLVASYIGADQVKALCEQYGGTAFPAHVDRDSYSITAALGSIPPEGGYTFAEVTRDADLEEVKRRYPELCSMGIVRDSDSHYLDTLAASVPNSMELPEKSVRAVLKVLLGM</sequence>
<dbReference type="EMBL" id="CP021422">
    <property type="protein sequence ID" value="ASB41696.1"/>
    <property type="molecule type" value="Genomic_DNA"/>
</dbReference>
<dbReference type="InterPro" id="IPR052018">
    <property type="entry name" value="PHP_domain"/>
</dbReference>
<reference evidence="3 5" key="3">
    <citation type="submission" date="2020-11" db="EMBL/GenBank/DDBJ databases">
        <title>Closed and high quality bacterial genomes of the OMM12 community.</title>
        <authorList>
            <person name="Marbouty M."/>
            <person name="Lamy-Besnier Q."/>
            <person name="Debarbieux L."/>
            <person name="Koszul R."/>
        </authorList>
    </citation>
    <scope>NUCLEOTIDE SEQUENCE [LARGE SCALE GENOMIC DNA]</scope>
    <source>
        <strain evidence="3 5">KB18</strain>
    </source>
</reference>
<accession>A0A1Z2XTC1</accession>
<name>A0A1Z2XTC1_9FIRM</name>
<evidence type="ECO:0000259" key="1">
    <source>
        <dbReference type="SMART" id="SM00481"/>
    </source>
</evidence>
<dbReference type="EMBL" id="CP065321">
    <property type="protein sequence ID" value="QQR30958.1"/>
    <property type="molecule type" value="Genomic_DNA"/>
</dbReference>
<dbReference type="Pfam" id="PF02811">
    <property type="entry name" value="PHP"/>
    <property type="match status" value="1"/>
</dbReference>
<dbReference type="KEGG" id="amur:ADH66_14120"/>
<evidence type="ECO:0000313" key="2">
    <source>
        <dbReference type="EMBL" id="ASB41696.1"/>
    </source>
</evidence>
<dbReference type="AlphaFoldDB" id="A0A1Z2XTC1"/>
<dbReference type="GO" id="GO:0035312">
    <property type="term" value="F:5'-3' DNA exonuclease activity"/>
    <property type="evidence" value="ECO:0007669"/>
    <property type="project" value="TreeGrafter"/>
</dbReference>
<dbReference type="InterPro" id="IPR003141">
    <property type="entry name" value="Pol/His_phosphatase_N"/>
</dbReference>
<dbReference type="RefSeq" id="WP_066539422.1">
    <property type="nucleotide sequence ID" value="NZ_CP021422.1"/>
</dbReference>
<evidence type="ECO:0000313" key="3">
    <source>
        <dbReference type="EMBL" id="QQR30958.1"/>
    </source>
</evidence>
<gene>
    <name evidence="2" type="ORF">ADH66_14120</name>
    <name evidence="3" type="ORF">I5Q82_04475</name>
</gene>